<protein>
    <submittedName>
        <fullName evidence="1">Uncharacterized protein</fullName>
    </submittedName>
</protein>
<accession>A0ACD3RGV9</accession>
<evidence type="ECO:0000313" key="1">
    <source>
        <dbReference type="EMBL" id="TMS18703.1"/>
    </source>
</evidence>
<keyword evidence="2" id="KW-1185">Reference proteome</keyword>
<gene>
    <name evidence="1" type="ORF">E3U43_011029</name>
</gene>
<name>A0ACD3RGV9_LARCR</name>
<evidence type="ECO:0000313" key="2">
    <source>
        <dbReference type="Proteomes" id="UP000793456"/>
    </source>
</evidence>
<dbReference type="EMBL" id="CM011679">
    <property type="protein sequence ID" value="TMS18703.1"/>
    <property type="molecule type" value="Genomic_DNA"/>
</dbReference>
<sequence>MTYRAFVESTQKSPVKRRRMHSSSDAITQEFMDLRTRYTALVTLTTQHVKYISDALRRLEEEEKEVEEEKQARVGQVSDLLGWVKGLQGRTGGPNAESSLAAQQAISEQLAAKKDEVAEAIRSTQVFLLSKQASKLSPEERGNVEAQLDELTATYSQLCNSSTQQLQQLEHQLAKEEERKVVQQQKAECSQKLEGLSMWLAGAASLLASQKAGAESDDVNSLAREAEKTKGSDKRTSRPNRRA</sequence>
<dbReference type="Proteomes" id="UP000793456">
    <property type="component" value="Chromosome VI"/>
</dbReference>
<reference evidence="1" key="1">
    <citation type="submission" date="2018-11" db="EMBL/GenBank/DDBJ databases">
        <title>The sequence and de novo assembly of Larimichthys crocea genome using PacBio and Hi-C technologies.</title>
        <authorList>
            <person name="Xu P."/>
            <person name="Chen B."/>
            <person name="Zhou Z."/>
            <person name="Ke Q."/>
            <person name="Wu Y."/>
            <person name="Bai H."/>
            <person name="Pu F."/>
        </authorList>
    </citation>
    <scope>NUCLEOTIDE SEQUENCE</scope>
    <source>
        <tissue evidence="1">Muscle</tissue>
    </source>
</reference>
<organism evidence="1 2">
    <name type="scientific">Larimichthys crocea</name>
    <name type="common">Large yellow croaker</name>
    <name type="synonym">Pseudosciaena crocea</name>
    <dbReference type="NCBI Taxonomy" id="215358"/>
    <lineage>
        <taxon>Eukaryota</taxon>
        <taxon>Metazoa</taxon>
        <taxon>Chordata</taxon>
        <taxon>Craniata</taxon>
        <taxon>Vertebrata</taxon>
        <taxon>Euteleostomi</taxon>
        <taxon>Actinopterygii</taxon>
        <taxon>Neopterygii</taxon>
        <taxon>Teleostei</taxon>
        <taxon>Neoteleostei</taxon>
        <taxon>Acanthomorphata</taxon>
        <taxon>Eupercaria</taxon>
        <taxon>Sciaenidae</taxon>
        <taxon>Larimichthys</taxon>
    </lineage>
</organism>
<proteinExistence type="predicted"/>
<comment type="caution">
    <text evidence="1">The sequence shown here is derived from an EMBL/GenBank/DDBJ whole genome shotgun (WGS) entry which is preliminary data.</text>
</comment>